<keyword evidence="2" id="KW-1185">Reference proteome</keyword>
<evidence type="ECO:0000313" key="2">
    <source>
        <dbReference type="Proteomes" id="UP000299102"/>
    </source>
</evidence>
<reference evidence="1 2" key="1">
    <citation type="journal article" date="2019" name="Commun. Biol.">
        <title>The bagworm genome reveals a unique fibroin gene that provides high tensile strength.</title>
        <authorList>
            <person name="Kono N."/>
            <person name="Nakamura H."/>
            <person name="Ohtoshi R."/>
            <person name="Tomita M."/>
            <person name="Numata K."/>
            <person name="Arakawa K."/>
        </authorList>
    </citation>
    <scope>NUCLEOTIDE SEQUENCE [LARGE SCALE GENOMIC DNA]</scope>
</reference>
<evidence type="ECO:0008006" key="3">
    <source>
        <dbReference type="Google" id="ProtNLM"/>
    </source>
</evidence>
<dbReference type="Proteomes" id="UP000299102">
    <property type="component" value="Unassembled WGS sequence"/>
</dbReference>
<comment type="caution">
    <text evidence="1">The sequence shown here is derived from an EMBL/GenBank/DDBJ whole genome shotgun (WGS) entry which is preliminary data.</text>
</comment>
<organism evidence="1 2">
    <name type="scientific">Eumeta variegata</name>
    <name type="common">Bagworm moth</name>
    <name type="synonym">Eumeta japonica</name>
    <dbReference type="NCBI Taxonomy" id="151549"/>
    <lineage>
        <taxon>Eukaryota</taxon>
        <taxon>Metazoa</taxon>
        <taxon>Ecdysozoa</taxon>
        <taxon>Arthropoda</taxon>
        <taxon>Hexapoda</taxon>
        <taxon>Insecta</taxon>
        <taxon>Pterygota</taxon>
        <taxon>Neoptera</taxon>
        <taxon>Endopterygota</taxon>
        <taxon>Lepidoptera</taxon>
        <taxon>Glossata</taxon>
        <taxon>Ditrysia</taxon>
        <taxon>Tineoidea</taxon>
        <taxon>Psychidae</taxon>
        <taxon>Oiketicinae</taxon>
        <taxon>Eumeta</taxon>
    </lineage>
</organism>
<dbReference type="EMBL" id="BGZK01000757">
    <property type="protein sequence ID" value="GBP59285.1"/>
    <property type="molecule type" value="Genomic_DNA"/>
</dbReference>
<protein>
    <recommendedName>
        <fullName evidence="3">C-type lectin domain-containing protein</fullName>
    </recommendedName>
</protein>
<proteinExistence type="predicted"/>
<gene>
    <name evidence="1" type="ORF">EVAR_103241_1</name>
</gene>
<evidence type="ECO:0000313" key="1">
    <source>
        <dbReference type="EMBL" id="GBP59285.1"/>
    </source>
</evidence>
<accession>A0A4C1XAG4</accession>
<name>A0A4C1XAG4_EUMVA</name>
<dbReference type="AlphaFoldDB" id="A0A4C1XAG4"/>
<sequence length="115" mass="13221">MKRTGEECITHAHAPANAGVSGRNPLYHSLKKINFGSVASLKYFNGRGQTAQRRRVVFDNDVWHSDLAEFRHEDCGVIEKFTRNGYDMKTFYKTENCTARLRFVCEMDTKLEDAN</sequence>